<dbReference type="KEGG" id="aqg:HRU87_01510"/>
<dbReference type="Proteomes" id="UP000501003">
    <property type="component" value="Chromosome"/>
</dbReference>
<dbReference type="PANTHER" id="PTHR10196:SF69">
    <property type="entry name" value="GLYCEROL KINASE"/>
    <property type="match status" value="1"/>
</dbReference>
<accession>A0A7D4Q3P6</accession>
<evidence type="ECO:0000256" key="1">
    <source>
        <dbReference type="ARBA" id="ARBA00005190"/>
    </source>
</evidence>
<keyword evidence="7" id="KW-0319">Glycerol metabolism</keyword>
<keyword evidence="15" id="KW-1185">Reference proteome</keyword>
<evidence type="ECO:0000256" key="6">
    <source>
        <dbReference type="ARBA" id="ARBA00022777"/>
    </source>
</evidence>
<evidence type="ECO:0000256" key="11">
    <source>
        <dbReference type="RuleBase" id="RU003733"/>
    </source>
</evidence>
<name>A0A7D4Q3P6_9MICO</name>
<dbReference type="PROSITE" id="PS00445">
    <property type="entry name" value="FGGY_KINASES_2"/>
    <property type="match status" value="1"/>
</dbReference>
<evidence type="ECO:0000259" key="12">
    <source>
        <dbReference type="Pfam" id="PF00370"/>
    </source>
</evidence>
<evidence type="ECO:0000313" key="14">
    <source>
        <dbReference type="EMBL" id="QKJ24909.1"/>
    </source>
</evidence>
<dbReference type="InterPro" id="IPR018484">
    <property type="entry name" value="FGGY_N"/>
</dbReference>
<evidence type="ECO:0000256" key="3">
    <source>
        <dbReference type="ARBA" id="ARBA00012099"/>
    </source>
</evidence>
<reference evidence="14 15" key="1">
    <citation type="submission" date="2020-05" db="EMBL/GenBank/DDBJ databases">
        <title>Aquirufa sp. strain 15G-AUS-rot a new Aquirufa species.</title>
        <authorList>
            <person name="Pitt A."/>
            <person name="Hahn M.W."/>
        </authorList>
    </citation>
    <scope>NUCLEOTIDE SEQUENCE [LARGE SCALE GENOMIC DNA]</scope>
    <source>
        <strain evidence="14 15">15G-AUS-rot</strain>
    </source>
</reference>
<proteinExistence type="inferred from homology"/>
<dbReference type="PANTHER" id="PTHR10196">
    <property type="entry name" value="SUGAR KINASE"/>
    <property type="match status" value="1"/>
</dbReference>
<comment type="pathway">
    <text evidence="1">Polyol metabolism; glycerol degradation via glycerol kinase pathway; sn-glycerol 3-phosphate from glycerol: step 1/1.</text>
</comment>
<keyword evidence="5" id="KW-0547">Nucleotide-binding</keyword>
<evidence type="ECO:0000256" key="10">
    <source>
        <dbReference type="ARBA" id="ARBA00052101"/>
    </source>
</evidence>
<evidence type="ECO:0000256" key="8">
    <source>
        <dbReference type="ARBA" id="ARBA00022840"/>
    </source>
</evidence>
<protein>
    <recommendedName>
        <fullName evidence="3">glycerol kinase</fullName>
        <ecNumber evidence="3">2.7.1.30</ecNumber>
    </recommendedName>
    <alternativeName>
        <fullName evidence="9">ATP:glycerol 3-phosphotransferase</fullName>
    </alternativeName>
</protein>
<feature type="domain" description="Carbohydrate kinase FGGY N-terminal" evidence="12">
    <location>
        <begin position="3"/>
        <end position="246"/>
    </location>
</feature>
<evidence type="ECO:0000256" key="2">
    <source>
        <dbReference type="ARBA" id="ARBA00009156"/>
    </source>
</evidence>
<dbReference type="FunFam" id="3.30.420.40:FF:000007">
    <property type="entry name" value="Glycerol kinase"/>
    <property type="match status" value="1"/>
</dbReference>
<dbReference type="GO" id="GO:0004370">
    <property type="term" value="F:glycerol kinase activity"/>
    <property type="evidence" value="ECO:0007669"/>
    <property type="project" value="UniProtKB-EC"/>
</dbReference>
<gene>
    <name evidence="14" type="primary">glpK</name>
    <name evidence="14" type="ORF">HRU87_01510</name>
</gene>
<comment type="catalytic activity">
    <reaction evidence="10">
        <text>glycerol + ATP = sn-glycerol 3-phosphate + ADP + H(+)</text>
        <dbReference type="Rhea" id="RHEA:21644"/>
        <dbReference type="ChEBI" id="CHEBI:15378"/>
        <dbReference type="ChEBI" id="CHEBI:17754"/>
        <dbReference type="ChEBI" id="CHEBI:30616"/>
        <dbReference type="ChEBI" id="CHEBI:57597"/>
        <dbReference type="ChEBI" id="CHEBI:456216"/>
        <dbReference type="EC" id="2.7.1.30"/>
    </reaction>
</comment>
<dbReference type="PIRSF" id="PIRSF000538">
    <property type="entry name" value="GlpK"/>
    <property type="match status" value="1"/>
</dbReference>
<evidence type="ECO:0000256" key="7">
    <source>
        <dbReference type="ARBA" id="ARBA00022798"/>
    </source>
</evidence>
<dbReference type="SUPFAM" id="SSF53067">
    <property type="entry name" value="Actin-like ATPase domain"/>
    <property type="match status" value="2"/>
</dbReference>
<keyword evidence="8" id="KW-0067">ATP-binding</keyword>
<organism evidence="14 15">
    <name type="scientific">Aquiluna borgnonia</name>
    <dbReference type="NCBI Taxonomy" id="2499157"/>
    <lineage>
        <taxon>Bacteria</taxon>
        <taxon>Bacillati</taxon>
        <taxon>Actinomycetota</taxon>
        <taxon>Actinomycetes</taxon>
        <taxon>Micrococcales</taxon>
        <taxon>Microbacteriaceae</taxon>
        <taxon>Luna cluster</taxon>
        <taxon>Luna-1 subcluster</taxon>
        <taxon>Aquiluna</taxon>
    </lineage>
</organism>
<dbReference type="EMBL" id="CP054056">
    <property type="protein sequence ID" value="QKJ24909.1"/>
    <property type="molecule type" value="Genomic_DNA"/>
</dbReference>
<dbReference type="Pfam" id="PF02782">
    <property type="entry name" value="FGGY_C"/>
    <property type="match status" value="1"/>
</dbReference>
<dbReference type="GO" id="GO:0006071">
    <property type="term" value="P:glycerol metabolic process"/>
    <property type="evidence" value="ECO:0007669"/>
    <property type="project" value="UniProtKB-KW"/>
</dbReference>
<dbReference type="InterPro" id="IPR043129">
    <property type="entry name" value="ATPase_NBD"/>
</dbReference>
<dbReference type="Gene3D" id="3.30.420.40">
    <property type="match status" value="2"/>
</dbReference>
<comment type="similarity">
    <text evidence="2 11">Belongs to the FGGY kinase family.</text>
</comment>
<evidence type="ECO:0000256" key="9">
    <source>
        <dbReference type="ARBA" id="ARBA00043149"/>
    </source>
</evidence>
<dbReference type="InterPro" id="IPR018485">
    <property type="entry name" value="FGGY_C"/>
</dbReference>
<dbReference type="AlphaFoldDB" id="A0A7D4Q3P6"/>
<dbReference type="NCBIfam" id="NF000756">
    <property type="entry name" value="PRK00047.1"/>
    <property type="match status" value="1"/>
</dbReference>
<evidence type="ECO:0000256" key="5">
    <source>
        <dbReference type="ARBA" id="ARBA00022741"/>
    </source>
</evidence>
<dbReference type="InterPro" id="IPR000577">
    <property type="entry name" value="Carb_kinase_FGGY"/>
</dbReference>
<keyword evidence="4 11" id="KW-0808">Transferase</keyword>
<dbReference type="RefSeq" id="WP_173493206.1">
    <property type="nucleotide sequence ID" value="NZ_CP054056.1"/>
</dbReference>
<evidence type="ECO:0000313" key="15">
    <source>
        <dbReference type="Proteomes" id="UP000501003"/>
    </source>
</evidence>
<dbReference type="GO" id="GO:0005524">
    <property type="term" value="F:ATP binding"/>
    <property type="evidence" value="ECO:0007669"/>
    <property type="project" value="UniProtKB-KW"/>
</dbReference>
<evidence type="ECO:0000256" key="4">
    <source>
        <dbReference type="ARBA" id="ARBA00022679"/>
    </source>
</evidence>
<dbReference type="InterPro" id="IPR018483">
    <property type="entry name" value="Carb_kinase_FGGY_CS"/>
</dbReference>
<sequence length="489" mass="52803">MSILAIDAGTTGVTALVVSNRGQILSRGYQEFEQHFPKPGWVEHDPEQIWQAVLAACSRALDLSDEAPTALGITNQRETAVMWDGVTLASPTNAIVWQDRRTSDLTKELQQLNTDDWIRARTGLNLDPYFTSSKFLWWKRNLPQIWREVESGKLKLGTVDSYLVARLSGGAFHITDCSNASRTQLMNLETANWDSELLEAFGIPLHALPRITSSWGELAKTDPEHFLGLSLPISGIAGDQQAALFGQSAFEKGESKATYGTGAFILTNTGEEIVRSSHGLLATVAWQAPSGAITYASEGSVFVAGAAVQWLRDGLGIIERSSDVEQLARRSGSSDSVVFVPSLTGLGAPFWNADIRGSLLGITRGTSSSNIAFATLEAIAFQVNAVLGAMQQDLGEPIAAMRVDGGAAANDLLMQLQADCSGHDVVRARVLESTGFGAALLAGLGAGIFEDLGQLRALNETERRFTPELDRSEDYRRWLKAVEITASFS</sequence>
<dbReference type="EC" id="2.7.1.30" evidence="3"/>
<dbReference type="GO" id="GO:0005829">
    <property type="term" value="C:cytosol"/>
    <property type="evidence" value="ECO:0007669"/>
    <property type="project" value="TreeGrafter"/>
</dbReference>
<evidence type="ECO:0000259" key="13">
    <source>
        <dbReference type="Pfam" id="PF02782"/>
    </source>
</evidence>
<feature type="domain" description="Carbohydrate kinase FGGY C-terminal" evidence="13">
    <location>
        <begin position="257"/>
        <end position="444"/>
    </location>
</feature>
<keyword evidence="6 11" id="KW-0418">Kinase</keyword>
<dbReference type="Pfam" id="PF00370">
    <property type="entry name" value="FGGY_N"/>
    <property type="match status" value="1"/>
</dbReference>